<dbReference type="CDD" id="cd06257">
    <property type="entry name" value="DnaJ"/>
    <property type="match status" value="1"/>
</dbReference>
<dbReference type="PROSITE" id="PS50076">
    <property type="entry name" value="DNAJ_2"/>
    <property type="match status" value="1"/>
</dbReference>
<evidence type="ECO:0000256" key="1">
    <source>
        <dbReference type="SAM" id="Phobius"/>
    </source>
</evidence>
<keyword evidence="1" id="KW-0472">Membrane</keyword>
<dbReference type="RefSeq" id="WP_379705246.1">
    <property type="nucleotide sequence ID" value="NZ_JBHTAT010000001.1"/>
</dbReference>
<dbReference type="SMART" id="SM00271">
    <property type="entry name" value="DnaJ"/>
    <property type="match status" value="1"/>
</dbReference>
<name>A0ABD6A1N2_9EURY</name>
<organism evidence="3 4">
    <name type="scientific">Haloplanus litoreus</name>
    <dbReference type="NCBI Taxonomy" id="767515"/>
    <lineage>
        <taxon>Archaea</taxon>
        <taxon>Methanobacteriati</taxon>
        <taxon>Methanobacteriota</taxon>
        <taxon>Stenosarchaea group</taxon>
        <taxon>Halobacteria</taxon>
        <taxon>Halobacteriales</taxon>
        <taxon>Haloferacaceae</taxon>
        <taxon>Haloplanus</taxon>
    </lineage>
</organism>
<gene>
    <name evidence="3" type="ORF">ACFQKE_14305</name>
</gene>
<reference evidence="3 4" key="1">
    <citation type="journal article" date="2019" name="Int. J. Syst. Evol. Microbiol.">
        <title>The Global Catalogue of Microorganisms (GCM) 10K type strain sequencing project: providing services to taxonomists for standard genome sequencing and annotation.</title>
        <authorList>
            <consortium name="The Broad Institute Genomics Platform"/>
            <consortium name="The Broad Institute Genome Sequencing Center for Infectious Disease"/>
            <person name="Wu L."/>
            <person name="Ma J."/>
        </authorList>
    </citation>
    <scope>NUCLEOTIDE SEQUENCE [LARGE SCALE GENOMIC DNA]</scope>
    <source>
        <strain evidence="3 4">GX21</strain>
    </source>
</reference>
<evidence type="ECO:0000313" key="4">
    <source>
        <dbReference type="Proteomes" id="UP001596434"/>
    </source>
</evidence>
<keyword evidence="1" id="KW-0812">Transmembrane</keyword>
<dbReference type="AlphaFoldDB" id="A0ABD6A1N2"/>
<protein>
    <submittedName>
        <fullName evidence="3">DnaJ domain-containing protein</fullName>
    </submittedName>
</protein>
<dbReference type="InterPro" id="IPR036869">
    <property type="entry name" value="J_dom_sf"/>
</dbReference>
<feature type="domain" description="J" evidence="2">
    <location>
        <begin position="148"/>
        <end position="201"/>
    </location>
</feature>
<sequence length="201" mass="21938">MLLEWLRLLPTWLVAGGALGVVVALLVVGIFVAGDRLFPAPPADRSRRIDGTDRRRAEIRTYLDSIGERYVEDASVHDHTVAFYLPERDVAITFDPQAYFGIERSGTDAVLCEHEMPGAQLGRRLPFDVPGAGSRADATTIGGGSISAAFSQLGLSPSADADEVRAAYRRRVKDVHPDQGGDSESFRRLREAYTTAKEHAD</sequence>
<accession>A0ABD6A1N2</accession>
<evidence type="ECO:0000313" key="3">
    <source>
        <dbReference type="EMBL" id="MFC7256454.1"/>
    </source>
</evidence>
<dbReference type="InterPro" id="IPR001623">
    <property type="entry name" value="DnaJ_domain"/>
</dbReference>
<dbReference type="SUPFAM" id="SSF46565">
    <property type="entry name" value="Chaperone J-domain"/>
    <property type="match status" value="1"/>
</dbReference>
<comment type="caution">
    <text evidence="3">The sequence shown here is derived from an EMBL/GenBank/DDBJ whole genome shotgun (WGS) entry which is preliminary data.</text>
</comment>
<dbReference type="EMBL" id="JBHTAT010000001">
    <property type="protein sequence ID" value="MFC7256454.1"/>
    <property type="molecule type" value="Genomic_DNA"/>
</dbReference>
<dbReference type="Gene3D" id="1.10.287.110">
    <property type="entry name" value="DnaJ domain"/>
    <property type="match status" value="1"/>
</dbReference>
<dbReference type="Proteomes" id="UP001596434">
    <property type="component" value="Unassembled WGS sequence"/>
</dbReference>
<dbReference type="GeneID" id="96954845"/>
<keyword evidence="4" id="KW-1185">Reference proteome</keyword>
<evidence type="ECO:0000259" key="2">
    <source>
        <dbReference type="PROSITE" id="PS50076"/>
    </source>
</evidence>
<dbReference type="Pfam" id="PF00226">
    <property type="entry name" value="DnaJ"/>
    <property type="match status" value="1"/>
</dbReference>
<feature type="transmembrane region" description="Helical" evidence="1">
    <location>
        <begin position="12"/>
        <end position="38"/>
    </location>
</feature>
<proteinExistence type="predicted"/>
<keyword evidence="1" id="KW-1133">Transmembrane helix</keyword>